<organism evidence="2 3">
    <name type="scientific">Streptomyces mobaraensis (strain ATCC 29032 / DSM 40847 / JCM 4168 / NBRC 13819 / NCIMB 11159 / IPCR 16-22)</name>
    <dbReference type="NCBI Taxonomy" id="1223523"/>
    <lineage>
        <taxon>Bacteria</taxon>
        <taxon>Bacillati</taxon>
        <taxon>Actinomycetota</taxon>
        <taxon>Actinomycetes</taxon>
        <taxon>Kitasatosporales</taxon>
        <taxon>Streptomycetaceae</taxon>
        <taxon>Streptomyces</taxon>
    </lineage>
</organism>
<dbReference type="SUPFAM" id="SSF53448">
    <property type="entry name" value="Nucleotide-diphospho-sugar transferases"/>
    <property type="match status" value="1"/>
</dbReference>
<dbReference type="EMBL" id="AORZ01000084">
    <property type="protein sequence ID" value="EME98242.1"/>
    <property type="molecule type" value="Genomic_DNA"/>
</dbReference>
<reference evidence="2 3" key="1">
    <citation type="journal article" date="2013" name="Genome Announc.">
        <title>Whole-Genome Shotgun Assembly and Analysis of the Genome of Streptomyces mobaraensis DSM 40847, a Strain for Industrial Production of Microbial Transglutaminase.</title>
        <authorList>
            <person name="Yang H."/>
            <person name="He T."/>
            <person name="Wu W."/>
            <person name="Zhu W."/>
            <person name="Lu B."/>
            <person name="Sun W."/>
        </authorList>
    </citation>
    <scope>NUCLEOTIDE SEQUENCE [LARGE SCALE GENOMIC DNA]</scope>
    <source>
        <strain evidence="2 3">DSM 40847</strain>
    </source>
</reference>
<accession>M3AXC0</accession>
<dbReference type="Gene3D" id="3.90.550.10">
    <property type="entry name" value="Spore Coat Polysaccharide Biosynthesis Protein SpsA, Chain A"/>
    <property type="match status" value="1"/>
</dbReference>
<keyword evidence="2" id="KW-0808">Transferase</keyword>
<sequence>MKALVLSGGSGTRLRPFSHSMPKQLMPIANKPVLEYVLENIRATGVHDIGIVTGDRGDQIAAALQDGSRLGVRLTYLPQDAPRGLAHAVITARAFLAEDDFVMYLGDNMLPAGITDAAAGFRAARTAAQVLVHKVSDPRAFGVAETAPDGRVLRLVEKPREPRSDLALIGVYFFTPAVHDAIAAIRPSARGELEITDAIQELVTRGAPVRAVEYDGYWKDTGEVADVLDCNRAVLDGLRAARHPTASVDAASELTGPVDLGPGVRLVRSRVQGPAVIGAGTVLEDSQVAPYTSIGGGCALRRTYLGNSIVLDGATVTGMHGIEGSVIGRGATVSAADHGDRHHRLVIGDHAGVEVAA</sequence>
<dbReference type="NCBIfam" id="TIGR01208">
    <property type="entry name" value="rmlA_long"/>
    <property type="match status" value="1"/>
</dbReference>
<name>M3AXC0_STRM1</name>
<dbReference type="Gene3D" id="2.160.10.10">
    <property type="entry name" value="Hexapeptide repeat proteins"/>
    <property type="match status" value="1"/>
</dbReference>
<feature type="domain" description="Nucleotidyl transferase" evidence="1">
    <location>
        <begin position="2"/>
        <end position="235"/>
    </location>
</feature>
<gene>
    <name evidence="2" type="ORF">H340_22346</name>
</gene>
<evidence type="ECO:0000313" key="2">
    <source>
        <dbReference type="EMBL" id="EME98242.1"/>
    </source>
</evidence>
<dbReference type="PANTHER" id="PTHR42883:SF2">
    <property type="entry name" value="THYMIDYLYLTRANSFERASE"/>
    <property type="match status" value="1"/>
</dbReference>
<evidence type="ECO:0000313" key="3">
    <source>
        <dbReference type="Proteomes" id="UP000011740"/>
    </source>
</evidence>
<protein>
    <submittedName>
        <fullName evidence="2">Glucose-1-phosphate thymidylyltransferase</fullName>
    </submittedName>
</protein>
<evidence type="ECO:0000259" key="1">
    <source>
        <dbReference type="Pfam" id="PF00483"/>
    </source>
</evidence>
<dbReference type="InterPro" id="IPR029044">
    <property type="entry name" value="Nucleotide-diphossugar_trans"/>
</dbReference>
<comment type="caution">
    <text evidence="2">The sequence shown here is derived from an EMBL/GenBank/DDBJ whole genome shotgun (WGS) entry which is preliminary data.</text>
</comment>
<dbReference type="RefSeq" id="WP_004949766.1">
    <property type="nucleotide sequence ID" value="NZ_AORZ01000084.1"/>
</dbReference>
<dbReference type="InterPro" id="IPR005835">
    <property type="entry name" value="NTP_transferase_dom"/>
</dbReference>
<dbReference type="Pfam" id="PF00483">
    <property type="entry name" value="NTP_transferase"/>
    <property type="match status" value="1"/>
</dbReference>
<dbReference type="AlphaFoldDB" id="M3AXC0"/>
<dbReference type="Proteomes" id="UP000011740">
    <property type="component" value="Unassembled WGS sequence"/>
</dbReference>
<dbReference type="InterPro" id="IPR005908">
    <property type="entry name" value="G1P_thy_trans_l"/>
</dbReference>
<dbReference type="PANTHER" id="PTHR42883">
    <property type="entry name" value="GLUCOSE-1-PHOSPHATE THYMIDYLTRANSFERASE"/>
    <property type="match status" value="1"/>
</dbReference>
<dbReference type="PATRIC" id="fig|1223523.3.peg.4553"/>
<proteinExistence type="predicted"/>
<dbReference type="STRING" id="1223523.H340_22346"/>
<dbReference type="CDD" id="cd04189">
    <property type="entry name" value="G1P_TT_long"/>
    <property type="match status" value="1"/>
</dbReference>
<dbReference type="GO" id="GO:0016740">
    <property type="term" value="F:transferase activity"/>
    <property type="evidence" value="ECO:0007669"/>
    <property type="project" value="UniProtKB-KW"/>
</dbReference>
<dbReference type="eggNOG" id="COG1209">
    <property type="taxonomic scope" value="Bacteria"/>
</dbReference>